<keyword evidence="5" id="KW-0067">ATP-binding</keyword>
<dbReference type="EC" id="2.7.1.45" evidence="7"/>
<dbReference type="PANTHER" id="PTHR43085">
    <property type="entry name" value="HEXOKINASE FAMILY MEMBER"/>
    <property type="match status" value="1"/>
</dbReference>
<dbReference type="Pfam" id="PF00294">
    <property type="entry name" value="PfkB"/>
    <property type="match status" value="1"/>
</dbReference>
<sequence>MRSALCLGETMAVLSPDPPVGLAAADRFSCGIGGAESNVAMGLAAFGVPVSWISRLGEDGFGRKILAALAQHGVDVAQVQIDRERPTGLYFKDPAAEPEHSVRYYRQGSAAAAMAPDLLADPAVAALLAGAGLVHLSGITPALSPSCRALCEQLLRLPRDGRVFSFDLNWRPGLWHGQDASLLRGLADSADVLLLGADEAEQAFGTGSEAELRTLLPGPETLVLKKAADSAVSLHRDPATGRESRTEVPALSVALLEPVGAGDSFAAGYLSGLLAGLDETSRLRRGHLAAACTLTVAGDRGALPEEAVIEALLGSSEAQWRATSVAPGRIESPALPAPAVLPGRPIPAGSSVLR</sequence>
<keyword evidence="4" id="KW-0418">Kinase</keyword>
<feature type="domain" description="Carbohydrate kinase PfkB" evidence="6">
    <location>
        <begin position="1"/>
        <end position="304"/>
    </location>
</feature>
<dbReference type="Proteomes" id="UP001185069">
    <property type="component" value="Unassembled WGS sequence"/>
</dbReference>
<evidence type="ECO:0000256" key="3">
    <source>
        <dbReference type="ARBA" id="ARBA00022741"/>
    </source>
</evidence>
<dbReference type="InterPro" id="IPR011611">
    <property type="entry name" value="PfkB_dom"/>
</dbReference>
<evidence type="ECO:0000256" key="4">
    <source>
        <dbReference type="ARBA" id="ARBA00022777"/>
    </source>
</evidence>
<name>A0ABU1JEM2_9MICC</name>
<evidence type="ECO:0000313" key="7">
    <source>
        <dbReference type="EMBL" id="MDR6270896.1"/>
    </source>
</evidence>
<evidence type="ECO:0000259" key="6">
    <source>
        <dbReference type="Pfam" id="PF00294"/>
    </source>
</evidence>
<dbReference type="RefSeq" id="WP_309800282.1">
    <property type="nucleotide sequence ID" value="NZ_BAAAHY010000006.1"/>
</dbReference>
<dbReference type="EMBL" id="JAVDQF010000001">
    <property type="protein sequence ID" value="MDR6270896.1"/>
    <property type="molecule type" value="Genomic_DNA"/>
</dbReference>
<comment type="similarity">
    <text evidence="1">Belongs to the carbohydrate kinase PfkB family.</text>
</comment>
<evidence type="ECO:0000256" key="2">
    <source>
        <dbReference type="ARBA" id="ARBA00022679"/>
    </source>
</evidence>
<reference evidence="7 8" key="1">
    <citation type="submission" date="2023-07" db="EMBL/GenBank/DDBJ databases">
        <title>Sequencing the genomes of 1000 actinobacteria strains.</title>
        <authorList>
            <person name="Klenk H.-P."/>
        </authorList>
    </citation>
    <scope>NUCLEOTIDE SEQUENCE [LARGE SCALE GENOMIC DNA]</scope>
    <source>
        <strain evidence="7 8">DSM 14555</strain>
    </source>
</reference>
<gene>
    <name evidence="7" type="ORF">JOE69_003134</name>
</gene>
<protein>
    <submittedName>
        <fullName evidence="7">2-dehydro-3-deoxygluconokinase</fullName>
        <ecNumber evidence="7">2.7.1.45</ecNumber>
    </submittedName>
</protein>
<evidence type="ECO:0000256" key="1">
    <source>
        <dbReference type="ARBA" id="ARBA00010688"/>
    </source>
</evidence>
<comment type="caution">
    <text evidence="7">The sequence shown here is derived from an EMBL/GenBank/DDBJ whole genome shotgun (WGS) entry which is preliminary data.</text>
</comment>
<evidence type="ECO:0000313" key="8">
    <source>
        <dbReference type="Proteomes" id="UP001185069"/>
    </source>
</evidence>
<keyword evidence="8" id="KW-1185">Reference proteome</keyword>
<dbReference type="CDD" id="cd01166">
    <property type="entry name" value="KdgK"/>
    <property type="match status" value="1"/>
</dbReference>
<evidence type="ECO:0000256" key="5">
    <source>
        <dbReference type="ARBA" id="ARBA00022840"/>
    </source>
</evidence>
<dbReference type="GO" id="GO:0008673">
    <property type="term" value="F:2-dehydro-3-deoxygluconokinase activity"/>
    <property type="evidence" value="ECO:0007669"/>
    <property type="project" value="UniProtKB-EC"/>
</dbReference>
<keyword evidence="2 7" id="KW-0808">Transferase</keyword>
<keyword evidence="3" id="KW-0547">Nucleotide-binding</keyword>
<dbReference type="Gene3D" id="3.40.1190.20">
    <property type="match status" value="1"/>
</dbReference>
<dbReference type="InterPro" id="IPR029056">
    <property type="entry name" value="Ribokinase-like"/>
</dbReference>
<organism evidence="7 8">
    <name type="scientific">Arthrobacter russicus</name>
    <dbReference type="NCBI Taxonomy" id="172040"/>
    <lineage>
        <taxon>Bacteria</taxon>
        <taxon>Bacillati</taxon>
        <taxon>Actinomycetota</taxon>
        <taxon>Actinomycetes</taxon>
        <taxon>Micrococcales</taxon>
        <taxon>Micrococcaceae</taxon>
        <taxon>Arthrobacter</taxon>
    </lineage>
</organism>
<dbReference type="PANTHER" id="PTHR43085:SF1">
    <property type="entry name" value="PSEUDOURIDINE KINASE-RELATED"/>
    <property type="match status" value="1"/>
</dbReference>
<accession>A0ABU1JEM2</accession>
<proteinExistence type="inferred from homology"/>
<dbReference type="SUPFAM" id="SSF53613">
    <property type="entry name" value="Ribokinase-like"/>
    <property type="match status" value="1"/>
</dbReference>
<dbReference type="InterPro" id="IPR050306">
    <property type="entry name" value="PfkB_Carbo_kinase"/>
</dbReference>